<dbReference type="EMBL" id="HBJA01100689">
    <property type="protein sequence ID" value="CAE0823505.1"/>
    <property type="molecule type" value="Transcribed_RNA"/>
</dbReference>
<accession>A0A7S4LE91</accession>
<organism evidence="1">
    <name type="scientific">Eutreptiella gymnastica</name>
    <dbReference type="NCBI Taxonomy" id="73025"/>
    <lineage>
        <taxon>Eukaryota</taxon>
        <taxon>Discoba</taxon>
        <taxon>Euglenozoa</taxon>
        <taxon>Euglenida</taxon>
        <taxon>Spirocuta</taxon>
        <taxon>Euglenophyceae</taxon>
        <taxon>Eutreptiales</taxon>
        <taxon>Eutreptiaceae</taxon>
        <taxon>Eutreptiella</taxon>
    </lineage>
</organism>
<proteinExistence type="predicted"/>
<dbReference type="AlphaFoldDB" id="A0A7S4LE91"/>
<gene>
    <name evidence="1" type="ORF">EGYM00163_LOCUS34707</name>
</gene>
<sequence>MAGVQQLFCLDSAVSDSLDPVVSTHQSPDWLANPLLYHWKPVHRLCCFIASLLKRSLNHHCIPLNTLCCYIPAVRKVMRCCCAVAQNVLCCSTAGCLLSSVAIESAAYVCTA</sequence>
<evidence type="ECO:0000313" key="1">
    <source>
        <dbReference type="EMBL" id="CAE0823505.1"/>
    </source>
</evidence>
<protein>
    <submittedName>
        <fullName evidence="1">Uncharacterized protein</fullName>
    </submittedName>
</protein>
<name>A0A7S4LE91_9EUGL</name>
<reference evidence="1" key="1">
    <citation type="submission" date="2021-01" db="EMBL/GenBank/DDBJ databases">
        <authorList>
            <person name="Corre E."/>
            <person name="Pelletier E."/>
            <person name="Niang G."/>
            <person name="Scheremetjew M."/>
            <person name="Finn R."/>
            <person name="Kale V."/>
            <person name="Holt S."/>
            <person name="Cochrane G."/>
            <person name="Meng A."/>
            <person name="Brown T."/>
            <person name="Cohen L."/>
        </authorList>
    </citation>
    <scope>NUCLEOTIDE SEQUENCE</scope>
    <source>
        <strain evidence="1">CCMP1594</strain>
    </source>
</reference>